<organism evidence="2 3">
    <name type="scientific">Amycolatopsis rhabdoformis</name>
    <dbReference type="NCBI Taxonomy" id="1448059"/>
    <lineage>
        <taxon>Bacteria</taxon>
        <taxon>Bacillati</taxon>
        <taxon>Actinomycetota</taxon>
        <taxon>Actinomycetes</taxon>
        <taxon>Pseudonocardiales</taxon>
        <taxon>Pseudonocardiaceae</taxon>
        <taxon>Amycolatopsis</taxon>
    </lineage>
</organism>
<dbReference type="PANTHER" id="PTHR36848:SF2">
    <property type="entry name" value="SECRETED PROTEIN"/>
    <property type="match status" value="1"/>
</dbReference>
<evidence type="ECO:0000256" key="1">
    <source>
        <dbReference type="SAM" id="SignalP"/>
    </source>
</evidence>
<keyword evidence="3" id="KW-1185">Reference proteome</keyword>
<dbReference type="EMBL" id="CP142149">
    <property type="protein sequence ID" value="WSE26583.1"/>
    <property type="molecule type" value="Genomic_DNA"/>
</dbReference>
<evidence type="ECO:0000313" key="3">
    <source>
        <dbReference type="Proteomes" id="UP001330812"/>
    </source>
</evidence>
<dbReference type="Gene3D" id="2.60.120.560">
    <property type="entry name" value="Exo-inulinase, domain 1"/>
    <property type="match status" value="1"/>
</dbReference>
<dbReference type="Proteomes" id="UP001330812">
    <property type="component" value="Chromosome"/>
</dbReference>
<dbReference type="Pfam" id="PF17132">
    <property type="entry name" value="Glyco_hydro_106"/>
    <property type="match status" value="1"/>
</dbReference>
<protein>
    <submittedName>
        <fullName evidence="2">Glycosyl hydrolase</fullName>
    </submittedName>
</protein>
<reference evidence="2 3" key="1">
    <citation type="journal article" date="2015" name="Int. J. Syst. Evol. Microbiol.">
        <title>Amycolatopsis rhabdoformis sp. nov., an actinomycete isolated from a tropical forest soil.</title>
        <authorList>
            <person name="Souza W.R."/>
            <person name="Silva R.E."/>
            <person name="Goodfellow M."/>
            <person name="Busarakam K."/>
            <person name="Figueiro F.S."/>
            <person name="Ferreira D."/>
            <person name="Rodrigues-Filho E."/>
            <person name="Moraes L.A.B."/>
            <person name="Zucchi T.D."/>
        </authorList>
    </citation>
    <scope>NUCLEOTIDE SEQUENCE [LARGE SCALE GENOMIC DNA]</scope>
    <source>
        <strain evidence="2 3">NCIMB 14900</strain>
    </source>
</reference>
<feature type="signal peptide" evidence="1">
    <location>
        <begin position="1"/>
        <end position="24"/>
    </location>
</feature>
<feature type="chain" id="PRO_5045191400" evidence="1">
    <location>
        <begin position="25"/>
        <end position="1113"/>
    </location>
</feature>
<keyword evidence="1" id="KW-0732">Signal</keyword>
<dbReference type="RefSeq" id="WP_326565564.1">
    <property type="nucleotide sequence ID" value="NZ_CP142149.1"/>
</dbReference>
<sequence>MRRTLMSLVLAVATALSLVSPAAAGHDPGPAGTTSLAHFDPAAFKNPPKDSRPAIYWYWNNTITSDITDRQMAEMRAKGVYEAVIFPLGGDTMKPVFLSEDWFTLVGHVLREAQRTGMKMWLFNDNNFPSGRGADYVVNGGTLGDRTIAARPDLRLKGLLRSTRIVTGPSTLKLAETSGLSVDTGKLVVDPATAPGAAPLTPGAGWTDYTVSGKVTLTTGGVQLAVRSDGTHGYLVDVDAKGAASVYKVDGANRTRLTTGVNTPGFTPTHVQTVSVTVSGNTITPKINNTVQPAATDASYPTGAAAVSAEGTQRSLWDDLTVTAPDGTKLWSSTFDDATALADFPQDRVNLAGVTAAAARPVGTTAAVELKGSTWQVPAGRWQVDVYSQILLQDDSSGYTRGYLDLLDPKATDAFLSIAPEEYVRRFPWAMGTVVPGFWDDEPFIASAQPHPFKRLPSSPGLADAVRAAGGTPGVAYTAAADGLDAVADQAAGSYWRAVDNLFSTSYYKREATWMAQHGLKLISNPLLDEQGPQQRINSTGDLSKDNQWAQVPGSDMITTDYTAGEQTTLARNASSAAHQSGAPRSLMETFGNAGWQVAPDYMHATVGALATRGDNLTFLHAMYTDETSVTFAPPIGPRSTFWEDMPDVDAWIGRVMELGRGTNLARTAIVQPQRAAEQTRVADSAHQLDKDFSATAFALERGQVDFDLLSDSSLSGDPAARFQAEPRGGTLRVGQADYRLAVLPHTPVLDLASARTLAKFVQSGGHLVAVGPLPTREAAGHDADLARELRNLFGSAGGSWQRRGAGHVALVTDVAAIAGLAQNAGFGAARLQPAADAVRVQRTGRGADTAFLLNNESDAVVTTTATFPVEGTPEIWDPRTGAAKTATAYSAGHSTTGVPVTLQPYETLGVVFRKGVHDTAHLTDGTLPATSVSVTGRDLRATVAATAPGSYSLTGQAGGRTYRGSVRVTDALAPIALDGPWTVRLDQDGAVATERPLGSWTTFAPTFSGSAVYSTTVTLTAADVRQRKLVLDLGEVHDLATATVNGTELPAALWHPYTVDATAALRPGVNTISVRVTNTLANSRNKILPSGLVGPVVLRPQATVTARLEATR</sequence>
<dbReference type="Gene3D" id="2.60.120.260">
    <property type="entry name" value="Galactose-binding domain-like"/>
    <property type="match status" value="1"/>
</dbReference>
<dbReference type="InterPro" id="IPR053161">
    <property type="entry name" value="Ulvan_degrading_GH"/>
</dbReference>
<evidence type="ECO:0000313" key="2">
    <source>
        <dbReference type="EMBL" id="WSE26583.1"/>
    </source>
</evidence>
<accession>A0ABZ1HYE9</accession>
<dbReference type="Gene3D" id="3.40.50.880">
    <property type="match status" value="1"/>
</dbReference>
<proteinExistence type="predicted"/>
<dbReference type="InterPro" id="IPR008979">
    <property type="entry name" value="Galactose-bd-like_sf"/>
</dbReference>
<dbReference type="NCBIfam" id="NF045579">
    <property type="entry name" value="rhamnoside_JR"/>
    <property type="match status" value="1"/>
</dbReference>
<gene>
    <name evidence="2" type="ORF">VSH64_27285</name>
</gene>
<dbReference type="InterPro" id="IPR029062">
    <property type="entry name" value="Class_I_gatase-like"/>
</dbReference>
<dbReference type="GO" id="GO:0016787">
    <property type="term" value="F:hydrolase activity"/>
    <property type="evidence" value="ECO:0007669"/>
    <property type="project" value="UniProtKB-KW"/>
</dbReference>
<dbReference type="SUPFAM" id="SSF49785">
    <property type="entry name" value="Galactose-binding domain-like"/>
    <property type="match status" value="1"/>
</dbReference>
<keyword evidence="2" id="KW-0378">Hydrolase</keyword>
<dbReference type="PANTHER" id="PTHR36848">
    <property type="entry name" value="DNA-BINDING PROTEIN (PUTATIVE SECRETED PROTEIN)-RELATED"/>
    <property type="match status" value="1"/>
</dbReference>
<name>A0ABZ1HYE9_9PSEU</name>